<feature type="transmembrane region" description="Helical" evidence="1">
    <location>
        <begin position="128"/>
        <end position="148"/>
    </location>
</feature>
<sequence>MTSGKRARAALRFVTPAVVLANALLVVTGVFDIGRAVLVALGMEVLLAVVTVVLLVAAGTTYRRRRELGDGRGQALAAAAQEILPPPLWSLARHELAILNALLLVLRRRIDAPDGAATFGYGKSQAPLFYGLAGISLLEIVLFEWLIPWPWLKLTIAVLSVYGAVWVFAFYQLMRRKPHYLTDRMLAVRCGAIVRLDVPLDAIDSVRSQMENWGNRFYEATDDQVIAIKPAGYTNVRLRLNRTVEAGTGRGPLSGTCVCLAADDPDLLVSTLRKQLVDQTAG</sequence>
<organism evidence="2">
    <name type="scientific">Streptomyces olivoviridis</name>
    <dbReference type="NCBI Taxonomy" id="67338"/>
    <lineage>
        <taxon>Bacteria</taxon>
        <taxon>Bacillati</taxon>
        <taxon>Actinomycetota</taxon>
        <taxon>Actinomycetes</taxon>
        <taxon>Kitasatosporales</taxon>
        <taxon>Streptomycetaceae</taxon>
        <taxon>Streptomyces</taxon>
    </lineage>
</organism>
<dbReference type="EMBL" id="AB819757">
    <property type="protein sequence ID" value="BAN83927.1"/>
    <property type="molecule type" value="Genomic_DNA"/>
</dbReference>
<proteinExistence type="predicted"/>
<dbReference type="AlphaFoldDB" id="T2HUX2"/>
<keyword evidence="1" id="KW-1133">Transmembrane helix</keyword>
<keyword evidence="1" id="KW-0812">Transmembrane</keyword>
<name>T2HUX2_9ACTN</name>
<evidence type="ECO:0000313" key="2">
    <source>
        <dbReference type="EMBL" id="BAN83927.1"/>
    </source>
</evidence>
<accession>T2HUX2</accession>
<evidence type="ECO:0000256" key="1">
    <source>
        <dbReference type="SAM" id="Phobius"/>
    </source>
</evidence>
<keyword evidence="1" id="KW-0472">Membrane</keyword>
<reference evidence="3" key="2">
    <citation type="journal article" date="2015" name="J. Antibiot.">
        <title>Novel thioviridamide derivative--JBIR-140: heterologous expression of the gene cluster for thioviridamide biosynthesis.</title>
        <authorList>
            <person name="Izumikawa M."/>
            <person name="Kozone I."/>
            <person name="Hashimoto J."/>
            <person name="Kagaya N."/>
            <person name="Takagi M."/>
            <person name="Koiwai H."/>
            <person name="Komatsu M."/>
            <person name="Fujie M."/>
            <person name="Satoh N."/>
            <person name="Ikeda H."/>
            <person name="Shin-ya K."/>
        </authorList>
    </citation>
    <scope>NUCLEOTIDE SEQUENCE</scope>
    <source>
        <strain evidence="3">NA05001</strain>
    </source>
</reference>
<dbReference type="EMBL" id="LC466032">
    <property type="protein sequence ID" value="BBI93412.1"/>
    <property type="molecule type" value="Genomic_DNA"/>
</dbReference>
<reference evidence="3" key="3">
    <citation type="submission" date="2019-03" db="EMBL/GenBank/DDBJ databases">
        <authorList>
            <person name="Ikeda H."/>
            <person name="Shin-ya K."/>
        </authorList>
    </citation>
    <scope>NUCLEOTIDE SEQUENCE</scope>
    <source>
        <strain evidence="3">NA05001</strain>
    </source>
</reference>
<feature type="transmembrane region" description="Helical" evidence="1">
    <location>
        <begin position="9"/>
        <end position="31"/>
    </location>
</feature>
<protein>
    <submittedName>
        <fullName evidence="2">Uncharacterized protein</fullName>
    </submittedName>
</protein>
<feature type="transmembrane region" description="Helical" evidence="1">
    <location>
        <begin position="154"/>
        <end position="174"/>
    </location>
</feature>
<gene>
    <name evidence="2" type="primary">tvaL</name>
</gene>
<evidence type="ECO:0000313" key="3">
    <source>
        <dbReference type="EMBL" id="BBI93412.1"/>
    </source>
</evidence>
<reference evidence="2" key="1">
    <citation type="journal article" date="2013" name="Appl. Environ. Microbiol.">
        <title>Cloning and Heterologous Expression of the Thioviridamide Biosynthesis Gene Cluster from Streptomyces olivoviridis.</title>
        <authorList>
            <person name="Izawa M."/>
            <person name="Kawasaki T."/>
            <person name="Hayakawa Y."/>
        </authorList>
    </citation>
    <scope>NUCLEOTIDE SEQUENCE</scope>
    <source>
        <strain evidence="2">NA05001</strain>
    </source>
</reference>
<feature type="transmembrane region" description="Helical" evidence="1">
    <location>
        <begin position="37"/>
        <end position="58"/>
    </location>
</feature>